<name>A0A2A6FNX4_9MICO</name>
<dbReference type="InterPro" id="IPR004638">
    <property type="entry name" value="EmrB-like"/>
</dbReference>
<keyword evidence="6 8" id="KW-1133">Transmembrane helix</keyword>
<dbReference type="Gene3D" id="1.20.1250.20">
    <property type="entry name" value="MFS general substrate transporter like domains"/>
    <property type="match status" value="1"/>
</dbReference>
<dbReference type="InterPro" id="IPR011701">
    <property type="entry name" value="MFS"/>
</dbReference>
<feature type="transmembrane region" description="Helical" evidence="8">
    <location>
        <begin position="253"/>
        <end position="272"/>
    </location>
</feature>
<feature type="domain" description="Major facilitator superfamily (MFS) profile" evidence="9">
    <location>
        <begin position="34"/>
        <end position="522"/>
    </location>
</feature>
<evidence type="ECO:0000256" key="5">
    <source>
        <dbReference type="ARBA" id="ARBA00022692"/>
    </source>
</evidence>
<dbReference type="Pfam" id="PF07690">
    <property type="entry name" value="MFS_1"/>
    <property type="match status" value="1"/>
</dbReference>
<keyword evidence="7 8" id="KW-0472">Membrane</keyword>
<dbReference type="Gene3D" id="1.20.1720.10">
    <property type="entry name" value="Multidrug resistance protein D"/>
    <property type="match status" value="1"/>
</dbReference>
<evidence type="ECO:0000313" key="10">
    <source>
        <dbReference type="EMBL" id="PDQ34380.1"/>
    </source>
</evidence>
<sequence length="533" mass="56857">MSNTASPSTEGVPTLTGSIRTNLGLPDGFNPWPALWALVGGFFMILIDTTIVNVANPAIMRSLKITDVTTVLWITSAYLLAYAVPLLIAGRLGDRFGPKRLYLLGLAVFTVASLWCGLSGDINGLITARAVQGLGAGLMTPQTMSVITRMFLPHKRGSAMAIWGATAGIATLIGPLLGGVLVDGLGWEWIFFVNVPIGIIAFIAALWLVPNFPTQIRHFDWLGVVLSGIGIFLLVFGIQEGEKYRWGTITGPITVWGMITTGISFLAVFIFWQAKNRAEPLMPLALFRDRDFSLANIAITLVGVGITALPLPLAFYYQVACGLKPTEAALMLTPMSITMGALAPIVGRRLGRVDVRWFAVPGFILVSFAAVWYALLMRANIFDPVSDTGRFVQLLPFLFPSALLGIGMAGIWGPLATTVTRNLPMHQAGAGSGVFNQSRQIGSVLGSAAIAALMTSQLTAHMPKFVLQSSQQALQPGVALPKGLGDMFGAAMSDSMWLAIWVFVAATVIATLFVSIKRHRVATSGDTAAAATH</sequence>
<dbReference type="GO" id="GO:0022857">
    <property type="term" value="F:transmembrane transporter activity"/>
    <property type="evidence" value="ECO:0007669"/>
    <property type="project" value="InterPro"/>
</dbReference>
<feature type="transmembrane region" description="Helical" evidence="8">
    <location>
        <begin position="441"/>
        <end position="460"/>
    </location>
</feature>
<feature type="transmembrane region" description="Helical" evidence="8">
    <location>
        <begin position="34"/>
        <end position="56"/>
    </location>
</feature>
<feature type="transmembrane region" description="Helical" evidence="8">
    <location>
        <begin position="496"/>
        <end position="516"/>
    </location>
</feature>
<feature type="transmembrane region" description="Helical" evidence="8">
    <location>
        <begin position="189"/>
        <end position="209"/>
    </location>
</feature>
<evidence type="ECO:0000256" key="2">
    <source>
        <dbReference type="ARBA" id="ARBA00008537"/>
    </source>
</evidence>
<evidence type="ECO:0000256" key="6">
    <source>
        <dbReference type="ARBA" id="ARBA00022989"/>
    </source>
</evidence>
<feature type="transmembrane region" description="Helical" evidence="8">
    <location>
        <begin position="159"/>
        <end position="177"/>
    </location>
</feature>
<keyword evidence="3" id="KW-0813">Transport</keyword>
<dbReference type="InterPro" id="IPR020846">
    <property type="entry name" value="MFS_dom"/>
</dbReference>
<dbReference type="CDD" id="cd17321">
    <property type="entry name" value="MFS_MMR_MDR_like"/>
    <property type="match status" value="1"/>
</dbReference>
<evidence type="ECO:0000313" key="11">
    <source>
        <dbReference type="Proteomes" id="UP000219994"/>
    </source>
</evidence>
<dbReference type="PANTHER" id="PTHR42718:SF42">
    <property type="entry name" value="EXPORT PROTEIN"/>
    <property type="match status" value="1"/>
</dbReference>
<dbReference type="InterPro" id="IPR036259">
    <property type="entry name" value="MFS_trans_sf"/>
</dbReference>
<dbReference type="PANTHER" id="PTHR42718">
    <property type="entry name" value="MAJOR FACILITATOR SUPERFAMILY MULTIDRUG TRANSPORTER MFSC"/>
    <property type="match status" value="1"/>
</dbReference>
<evidence type="ECO:0000256" key="1">
    <source>
        <dbReference type="ARBA" id="ARBA00004651"/>
    </source>
</evidence>
<comment type="subcellular location">
    <subcellularLocation>
        <location evidence="1">Cell membrane</location>
        <topology evidence="1">Multi-pass membrane protein</topology>
    </subcellularLocation>
</comment>
<dbReference type="PROSITE" id="PS50850">
    <property type="entry name" value="MFS"/>
    <property type="match status" value="1"/>
</dbReference>
<feature type="transmembrane region" description="Helical" evidence="8">
    <location>
        <begin position="328"/>
        <end position="346"/>
    </location>
</feature>
<evidence type="ECO:0000256" key="7">
    <source>
        <dbReference type="ARBA" id="ARBA00023136"/>
    </source>
</evidence>
<dbReference type="SUPFAM" id="SSF103473">
    <property type="entry name" value="MFS general substrate transporter"/>
    <property type="match status" value="1"/>
</dbReference>
<dbReference type="AlphaFoldDB" id="A0A2A6FNX4"/>
<dbReference type="GO" id="GO:0005886">
    <property type="term" value="C:plasma membrane"/>
    <property type="evidence" value="ECO:0007669"/>
    <property type="project" value="UniProtKB-SubCell"/>
</dbReference>
<keyword evidence="5 8" id="KW-0812">Transmembrane</keyword>
<comment type="similarity">
    <text evidence="2">Belongs to the major facilitator superfamily. EmrB family.</text>
</comment>
<dbReference type="FunFam" id="1.20.1720.10:FF:000021">
    <property type="entry name" value="Drug resistance transporter, EmrB/QacA subfamily"/>
    <property type="match status" value="1"/>
</dbReference>
<organism evidence="10 11">
    <name type="scientific">Candidatus Lumbricidiphila eiseniae</name>
    <dbReference type="NCBI Taxonomy" id="1969409"/>
    <lineage>
        <taxon>Bacteria</taxon>
        <taxon>Bacillati</taxon>
        <taxon>Actinomycetota</taxon>
        <taxon>Actinomycetes</taxon>
        <taxon>Micrococcales</taxon>
        <taxon>Microbacteriaceae</taxon>
        <taxon>Candidatus Lumbricidiphila</taxon>
    </lineage>
</organism>
<evidence type="ECO:0000259" key="9">
    <source>
        <dbReference type="PROSITE" id="PS50850"/>
    </source>
</evidence>
<protein>
    <submittedName>
        <fullName evidence="10">MFS transporter</fullName>
    </submittedName>
</protein>
<keyword evidence="4" id="KW-1003">Cell membrane</keyword>
<feature type="transmembrane region" description="Helical" evidence="8">
    <location>
        <begin position="397"/>
        <end position="420"/>
    </location>
</feature>
<evidence type="ECO:0000256" key="3">
    <source>
        <dbReference type="ARBA" id="ARBA00022448"/>
    </source>
</evidence>
<feature type="transmembrane region" description="Helical" evidence="8">
    <location>
        <begin position="101"/>
        <end position="120"/>
    </location>
</feature>
<proteinExistence type="inferred from homology"/>
<accession>A0A2A6FNX4</accession>
<reference evidence="11" key="1">
    <citation type="submission" date="2017-03" db="EMBL/GenBank/DDBJ databases">
        <authorList>
            <person name="Lund M.B."/>
        </authorList>
    </citation>
    <scope>NUCLEOTIDE SEQUENCE [LARGE SCALE GENOMIC DNA]</scope>
</reference>
<feature type="transmembrane region" description="Helical" evidence="8">
    <location>
        <begin position="358"/>
        <end position="377"/>
    </location>
</feature>
<dbReference type="EMBL" id="NAEP01000056">
    <property type="protein sequence ID" value="PDQ34380.1"/>
    <property type="molecule type" value="Genomic_DNA"/>
</dbReference>
<evidence type="ECO:0000256" key="8">
    <source>
        <dbReference type="SAM" id="Phobius"/>
    </source>
</evidence>
<evidence type="ECO:0000256" key="4">
    <source>
        <dbReference type="ARBA" id="ARBA00022475"/>
    </source>
</evidence>
<feature type="transmembrane region" description="Helical" evidence="8">
    <location>
        <begin position="221"/>
        <end position="238"/>
    </location>
</feature>
<comment type="caution">
    <text evidence="10">The sequence shown here is derived from an EMBL/GenBank/DDBJ whole genome shotgun (WGS) entry which is preliminary data.</text>
</comment>
<dbReference type="NCBIfam" id="TIGR00711">
    <property type="entry name" value="efflux_EmrB"/>
    <property type="match status" value="1"/>
</dbReference>
<gene>
    <name evidence="10" type="ORF">B5766_12120</name>
</gene>
<feature type="transmembrane region" description="Helical" evidence="8">
    <location>
        <begin position="293"/>
        <end position="316"/>
    </location>
</feature>
<feature type="transmembrane region" description="Helical" evidence="8">
    <location>
        <begin position="68"/>
        <end position="89"/>
    </location>
</feature>
<dbReference type="Proteomes" id="UP000219994">
    <property type="component" value="Unassembled WGS sequence"/>
</dbReference>
<dbReference type="PRINTS" id="PR01036">
    <property type="entry name" value="TCRTETB"/>
</dbReference>